<sequence>MAFKPTTVIKSTAAGIFTIIAMAAFASASTGLAQSPEQDRYLNQCLGKISSRCAMYATAEMYHHGPLKQNGCCLEIYHMGQICLNIVTRHVIESLVPKLEATQKQGLIEKATQIWYLCVPV</sequence>
<dbReference type="InterPro" id="IPR008502">
    <property type="entry name" value="Prolamin-like"/>
</dbReference>
<feature type="domain" description="Prolamin-like" evidence="2">
    <location>
        <begin position="44"/>
        <end position="119"/>
    </location>
</feature>
<dbReference type="Proteomes" id="UP000032141">
    <property type="component" value="Chromosome C4"/>
</dbReference>
<dbReference type="GeneID" id="106341695"/>
<evidence type="ECO:0000313" key="3">
    <source>
        <dbReference type="EnsemblPlants" id="Bo4g112920.1"/>
    </source>
</evidence>
<dbReference type="EnsemblPlants" id="Bo4g112920.1">
    <property type="protein sequence ID" value="Bo4g112920.1"/>
    <property type="gene ID" value="Bo4g112920"/>
</dbReference>
<keyword evidence="1" id="KW-0732">Signal</keyword>
<accession>A0A0D3BXH7</accession>
<dbReference type="AlphaFoldDB" id="A0A0D3BXH7"/>
<proteinExistence type="predicted"/>
<dbReference type="OrthoDB" id="1100278at2759"/>
<evidence type="ECO:0000313" key="4">
    <source>
        <dbReference type="Proteomes" id="UP000032141"/>
    </source>
</evidence>
<dbReference type="RefSeq" id="XP_013635852.1">
    <property type="nucleotide sequence ID" value="XM_013780398.1"/>
</dbReference>
<dbReference type="Gramene" id="Bo4g112920.1">
    <property type="protein sequence ID" value="Bo4g112920.1"/>
    <property type="gene ID" value="Bo4g112920"/>
</dbReference>
<protein>
    <recommendedName>
        <fullName evidence="2">Prolamin-like domain-containing protein</fullName>
    </recommendedName>
</protein>
<dbReference type="HOGENOM" id="CLU_2064696_0_0_1"/>
<dbReference type="SUPFAM" id="SSF47699">
    <property type="entry name" value="Bifunctional inhibitor/lipid-transfer protein/seed storage 2S albumin"/>
    <property type="match status" value="1"/>
</dbReference>
<dbReference type="InterPro" id="IPR036312">
    <property type="entry name" value="Bifun_inhib/LTP/seed_sf"/>
</dbReference>
<dbReference type="PANTHER" id="PTHR31951:SF22">
    <property type="entry name" value="ECA1 GAMETOGENESIS RELATED FAMILY"/>
    <property type="match status" value="1"/>
</dbReference>
<reference evidence="3 4" key="1">
    <citation type="journal article" date="2014" name="Genome Biol.">
        <title>Transcriptome and methylome profiling reveals relics of genome dominance in the mesopolyploid Brassica oleracea.</title>
        <authorList>
            <person name="Parkin I.A."/>
            <person name="Koh C."/>
            <person name="Tang H."/>
            <person name="Robinson S.J."/>
            <person name="Kagale S."/>
            <person name="Clarke W.E."/>
            <person name="Town C.D."/>
            <person name="Nixon J."/>
            <person name="Krishnakumar V."/>
            <person name="Bidwell S.L."/>
            <person name="Denoeud F."/>
            <person name="Belcram H."/>
            <person name="Links M.G."/>
            <person name="Just J."/>
            <person name="Clarke C."/>
            <person name="Bender T."/>
            <person name="Huebert T."/>
            <person name="Mason A.S."/>
            <person name="Pires J.C."/>
            <person name="Barker G."/>
            <person name="Moore J."/>
            <person name="Walley P.G."/>
            <person name="Manoli S."/>
            <person name="Batley J."/>
            <person name="Edwards D."/>
            <person name="Nelson M.N."/>
            <person name="Wang X."/>
            <person name="Paterson A.H."/>
            <person name="King G."/>
            <person name="Bancroft I."/>
            <person name="Chalhoub B."/>
            <person name="Sharpe A.G."/>
        </authorList>
    </citation>
    <scope>NUCLEOTIDE SEQUENCE</scope>
    <source>
        <strain evidence="3 4">cv. TO1000</strain>
    </source>
</reference>
<reference evidence="3" key="2">
    <citation type="submission" date="2015-03" db="UniProtKB">
        <authorList>
            <consortium name="EnsemblPlants"/>
        </authorList>
    </citation>
    <scope>IDENTIFICATION</scope>
</reference>
<dbReference type="PANTHER" id="PTHR31951">
    <property type="entry name" value="BIFUNCTIONAL INHIBITOR/LIPID-TRANSFER PROTEIN/SEED STORAGE 2S ALBUMIN SUPERFAMILY PROTEIN-RELATED"/>
    <property type="match status" value="1"/>
</dbReference>
<evidence type="ECO:0000259" key="2">
    <source>
        <dbReference type="Pfam" id="PF05617"/>
    </source>
</evidence>
<dbReference type="Pfam" id="PF05617">
    <property type="entry name" value="Prolamin_like"/>
    <property type="match status" value="1"/>
</dbReference>
<organism evidence="3 4">
    <name type="scientific">Brassica oleracea var. oleracea</name>
    <dbReference type="NCBI Taxonomy" id="109376"/>
    <lineage>
        <taxon>Eukaryota</taxon>
        <taxon>Viridiplantae</taxon>
        <taxon>Streptophyta</taxon>
        <taxon>Embryophyta</taxon>
        <taxon>Tracheophyta</taxon>
        <taxon>Spermatophyta</taxon>
        <taxon>Magnoliopsida</taxon>
        <taxon>eudicotyledons</taxon>
        <taxon>Gunneridae</taxon>
        <taxon>Pentapetalae</taxon>
        <taxon>rosids</taxon>
        <taxon>malvids</taxon>
        <taxon>Brassicales</taxon>
        <taxon>Brassicaceae</taxon>
        <taxon>Brassiceae</taxon>
        <taxon>Brassica</taxon>
    </lineage>
</organism>
<evidence type="ECO:0000256" key="1">
    <source>
        <dbReference type="ARBA" id="ARBA00022729"/>
    </source>
</evidence>
<name>A0A0D3BXH7_BRAOL</name>
<dbReference type="KEGG" id="boe:106341695"/>
<dbReference type="OMA" id="RCAMYVT"/>
<keyword evidence="4" id="KW-1185">Reference proteome</keyword>